<gene>
    <name evidence="2" type="ORF">NA56DRAFT_324376</name>
</gene>
<reference evidence="2 3" key="1">
    <citation type="submission" date="2016-05" db="EMBL/GenBank/DDBJ databases">
        <title>A degradative enzymes factory behind the ericoid mycorrhizal symbiosis.</title>
        <authorList>
            <consortium name="DOE Joint Genome Institute"/>
            <person name="Martino E."/>
            <person name="Morin E."/>
            <person name="Grelet G."/>
            <person name="Kuo A."/>
            <person name="Kohler A."/>
            <person name="Daghino S."/>
            <person name="Barry K."/>
            <person name="Choi C."/>
            <person name="Cichocki N."/>
            <person name="Clum A."/>
            <person name="Copeland A."/>
            <person name="Hainaut M."/>
            <person name="Haridas S."/>
            <person name="Labutti K."/>
            <person name="Lindquist E."/>
            <person name="Lipzen A."/>
            <person name="Khouja H.-R."/>
            <person name="Murat C."/>
            <person name="Ohm R."/>
            <person name="Olson A."/>
            <person name="Spatafora J."/>
            <person name="Veneault-Fourrey C."/>
            <person name="Henrissat B."/>
            <person name="Grigoriev I."/>
            <person name="Martin F."/>
            <person name="Perotto S."/>
        </authorList>
    </citation>
    <scope>NUCLEOTIDE SEQUENCE [LARGE SCALE GENOMIC DNA]</scope>
    <source>
        <strain evidence="2 3">UAMH 7357</strain>
    </source>
</reference>
<dbReference type="PANTHER" id="PTHR33112">
    <property type="entry name" value="DOMAIN PROTEIN, PUTATIVE-RELATED"/>
    <property type="match status" value="1"/>
</dbReference>
<feature type="domain" description="Heterokaryon incompatibility" evidence="1">
    <location>
        <begin position="93"/>
        <end position="244"/>
    </location>
</feature>
<dbReference type="Pfam" id="PF06985">
    <property type="entry name" value="HET"/>
    <property type="match status" value="1"/>
</dbReference>
<dbReference type="Proteomes" id="UP000235672">
    <property type="component" value="Unassembled WGS sequence"/>
</dbReference>
<dbReference type="STRING" id="1745343.A0A2J6PPL6"/>
<organism evidence="2 3">
    <name type="scientific">Hyaloscypha hepaticicola</name>
    <dbReference type="NCBI Taxonomy" id="2082293"/>
    <lineage>
        <taxon>Eukaryota</taxon>
        <taxon>Fungi</taxon>
        <taxon>Dikarya</taxon>
        <taxon>Ascomycota</taxon>
        <taxon>Pezizomycotina</taxon>
        <taxon>Leotiomycetes</taxon>
        <taxon>Helotiales</taxon>
        <taxon>Hyaloscyphaceae</taxon>
        <taxon>Hyaloscypha</taxon>
    </lineage>
</organism>
<name>A0A2J6PPL6_9HELO</name>
<protein>
    <submittedName>
        <fullName evidence="2">HET-domain-containing protein</fullName>
    </submittedName>
</protein>
<evidence type="ECO:0000313" key="3">
    <source>
        <dbReference type="Proteomes" id="UP000235672"/>
    </source>
</evidence>
<evidence type="ECO:0000313" key="2">
    <source>
        <dbReference type="EMBL" id="PMD15968.1"/>
    </source>
</evidence>
<keyword evidence="3" id="KW-1185">Reference proteome</keyword>
<dbReference type="OrthoDB" id="3486565at2759"/>
<dbReference type="AlphaFoldDB" id="A0A2J6PPL6"/>
<evidence type="ECO:0000259" key="1">
    <source>
        <dbReference type="Pfam" id="PF06985"/>
    </source>
</evidence>
<dbReference type="PANTHER" id="PTHR33112:SF10">
    <property type="entry name" value="TOL"/>
    <property type="match status" value="1"/>
</dbReference>
<dbReference type="EMBL" id="KZ613509">
    <property type="protein sequence ID" value="PMD15968.1"/>
    <property type="molecule type" value="Genomic_DNA"/>
</dbReference>
<dbReference type="InterPro" id="IPR010730">
    <property type="entry name" value="HET"/>
</dbReference>
<accession>A0A2J6PPL6</accession>
<sequence length="356" mass="40426">MQLWANVYPMDFSDAMLDLWNSYGEDSSTSSKTTQVLISCWNYWCQEAHPYCRSATGDNPPLLPRRVLDIRAFDTVTLKIRLRIPKRGSRAKYAALSHCWGKSQPLRTLKNNLSTMGKEIRWKDLPTSFADAIIIARARSLNYLWIDSLCIMQDSPEDWAEQSAQMGEIYRNCDICIGAADASDGTAGCFRDRQGLENRPVKLWETPPNLLLPDYGNSGPVYAFSVNRDKNDNPFQRRAWVLQEQLLCPRYISFGKSGVSWACLTTELSENSPQSFHGIADWSNGRFYYRKTFQAGISGLLDLKEHSADSLKLYQSWLLIMEAYSQRELTKSSDRLAALAGIASKFEQATSDQYLA</sequence>
<proteinExistence type="predicted"/>